<comment type="caution">
    <text evidence="4">The sequence shown here is derived from an EMBL/GenBank/DDBJ whole genome shotgun (WGS) entry which is preliminary data.</text>
</comment>
<dbReference type="PANTHER" id="PTHR10488">
    <property type="entry name" value="GLYCINE AMIDINOTRANSFERASE, MITOCHONDRIAL"/>
    <property type="match status" value="1"/>
</dbReference>
<dbReference type="PANTHER" id="PTHR10488:SF1">
    <property type="entry name" value="GLYCINE AMIDINOTRANSFERASE, MITOCHONDRIAL"/>
    <property type="match status" value="1"/>
</dbReference>
<dbReference type="RefSeq" id="WP_189359326.1">
    <property type="nucleotide sequence ID" value="NZ_BMWZ01000001.1"/>
</dbReference>
<dbReference type="AlphaFoldDB" id="A0A918V5U7"/>
<dbReference type="InterPro" id="IPR033195">
    <property type="entry name" value="AmidinoTrfase"/>
</dbReference>
<reference evidence="4" key="1">
    <citation type="journal article" date="2014" name="Int. J. Syst. Evol. Microbiol.">
        <title>Complete genome sequence of Corynebacterium casei LMG S-19264T (=DSM 44701T), isolated from a smear-ripened cheese.</title>
        <authorList>
            <consortium name="US DOE Joint Genome Institute (JGI-PGF)"/>
            <person name="Walter F."/>
            <person name="Albersmeier A."/>
            <person name="Kalinowski J."/>
            <person name="Ruckert C."/>
        </authorList>
    </citation>
    <scope>NUCLEOTIDE SEQUENCE</scope>
    <source>
        <strain evidence="4">KCTC 12710</strain>
    </source>
</reference>
<dbReference type="SUPFAM" id="SSF55909">
    <property type="entry name" value="Pentein"/>
    <property type="match status" value="1"/>
</dbReference>
<dbReference type="Pfam" id="PF19420">
    <property type="entry name" value="DDAH_eukar"/>
    <property type="match status" value="1"/>
</dbReference>
<accession>A0A918V5U7</accession>
<reference evidence="4" key="2">
    <citation type="submission" date="2020-09" db="EMBL/GenBank/DDBJ databases">
        <authorList>
            <person name="Sun Q."/>
            <person name="Kim S."/>
        </authorList>
    </citation>
    <scope>NUCLEOTIDE SEQUENCE</scope>
    <source>
        <strain evidence="4">KCTC 12710</strain>
    </source>
</reference>
<feature type="signal peptide" evidence="3">
    <location>
        <begin position="1"/>
        <end position="26"/>
    </location>
</feature>
<evidence type="ECO:0000256" key="3">
    <source>
        <dbReference type="SAM" id="SignalP"/>
    </source>
</evidence>
<evidence type="ECO:0000313" key="5">
    <source>
        <dbReference type="Proteomes" id="UP000636004"/>
    </source>
</evidence>
<comment type="similarity">
    <text evidence="1">Belongs to the amidinotransferase family.</text>
</comment>
<keyword evidence="2" id="KW-0808">Transferase</keyword>
<evidence type="ECO:0000313" key="4">
    <source>
        <dbReference type="EMBL" id="GGZ71893.1"/>
    </source>
</evidence>
<evidence type="ECO:0000256" key="2">
    <source>
        <dbReference type="ARBA" id="ARBA00022679"/>
    </source>
</evidence>
<proteinExistence type="inferred from homology"/>
<sequence>MKTIKKLSIAALIGVGVLSAFTLPNATDLTKDNNTMKSEHVIRNNHEWDQLEEVVVGRWEQNSFNTPEVNKDLKDFFPYITDASFNYMKKAENKPLAEVYPEDDKMYHEETENLVKTLEGLGVKVRRPDEMEFSVTATTQIYSRDPIVTIGNKFILTNMYAEQRRQESANYRRIALDLAKKYDGEVISMPANKPGYHKDNVYLEGGDLFVDGYNIYVGVSGNASNDKGIAWLQNELGNEYTVHKIPLHKNVLHLDCAMMLINEKQGIICKEDFVDFENVPDGLKNREWVEATPEEAQIMATNGVVVNKKTVILSDAFPHIAKKVRDMGIEVHEIQYKKGNYFGGGLRCSYQPITRK</sequence>
<feature type="chain" id="PRO_5037309665" evidence="3">
    <location>
        <begin position="27"/>
        <end position="356"/>
    </location>
</feature>
<organism evidence="4 5">
    <name type="scientific">Algibacter mikhailovii</name>
    <dbReference type="NCBI Taxonomy" id="425498"/>
    <lineage>
        <taxon>Bacteria</taxon>
        <taxon>Pseudomonadati</taxon>
        <taxon>Bacteroidota</taxon>
        <taxon>Flavobacteriia</taxon>
        <taxon>Flavobacteriales</taxon>
        <taxon>Flavobacteriaceae</taxon>
        <taxon>Algibacter</taxon>
    </lineage>
</organism>
<keyword evidence="5" id="KW-1185">Reference proteome</keyword>
<dbReference type="EMBL" id="BMWZ01000001">
    <property type="protein sequence ID" value="GGZ71893.1"/>
    <property type="molecule type" value="Genomic_DNA"/>
</dbReference>
<protein>
    <submittedName>
        <fullName evidence="4">Amidinotransferase</fullName>
    </submittedName>
</protein>
<dbReference type="Gene3D" id="3.75.10.10">
    <property type="entry name" value="L-arginine/glycine Amidinotransferase, Chain A"/>
    <property type="match status" value="1"/>
</dbReference>
<dbReference type="GO" id="GO:0015067">
    <property type="term" value="F:amidinotransferase activity"/>
    <property type="evidence" value="ECO:0007669"/>
    <property type="project" value="InterPro"/>
</dbReference>
<gene>
    <name evidence="4" type="ORF">GCM10007028_06570</name>
</gene>
<dbReference type="Proteomes" id="UP000636004">
    <property type="component" value="Unassembled WGS sequence"/>
</dbReference>
<name>A0A918V5U7_9FLAO</name>
<evidence type="ECO:0000256" key="1">
    <source>
        <dbReference type="ARBA" id="ARBA00006943"/>
    </source>
</evidence>
<keyword evidence="3" id="KW-0732">Signal</keyword>